<protein>
    <submittedName>
        <fullName evidence="2">Uncharacterized protein</fullName>
    </submittedName>
</protein>
<evidence type="ECO:0000256" key="1">
    <source>
        <dbReference type="SAM" id="MobiDB-lite"/>
    </source>
</evidence>
<keyword evidence="3" id="KW-1185">Reference proteome</keyword>
<name>A0ABS8YTS0_9RHOB</name>
<proteinExistence type="predicted"/>
<accession>A0ABS8YTS0</accession>
<evidence type="ECO:0000313" key="2">
    <source>
        <dbReference type="EMBL" id="MCE5972480.1"/>
    </source>
</evidence>
<dbReference type="EMBL" id="JAJUOS010000002">
    <property type="protein sequence ID" value="MCE5972480.1"/>
    <property type="molecule type" value="Genomic_DNA"/>
</dbReference>
<feature type="region of interest" description="Disordered" evidence="1">
    <location>
        <begin position="1"/>
        <end position="24"/>
    </location>
</feature>
<reference evidence="2 3" key="1">
    <citation type="submission" date="2021-12" db="EMBL/GenBank/DDBJ databases">
        <title>Sinirhodobacter sp. WL0062 is a bacterium isolated from seawater.</title>
        <authorList>
            <person name="Wang L."/>
            <person name="He W."/>
            <person name="Zhang D.-F."/>
        </authorList>
    </citation>
    <scope>NUCLEOTIDE SEQUENCE [LARGE SCALE GENOMIC DNA]</scope>
    <source>
        <strain evidence="2 3">WL0062</strain>
    </source>
</reference>
<sequence length="91" mass="10321">MRRDPPELPFTGRAQRHAQEPDQDRHVTYVNGRAYLDERSIHVPRYGVTPADLRAMHQRDAEEAARRQAHATANLAVALRLGEALKVLKGE</sequence>
<dbReference type="Proteomes" id="UP001521181">
    <property type="component" value="Unassembled WGS sequence"/>
</dbReference>
<comment type="caution">
    <text evidence="2">The sequence shown here is derived from an EMBL/GenBank/DDBJ whole genome shotgun (WGS) entry which is preliminary data.</text>
</comment>
<dbReference type="RefSeq" id="WP_233675499.1">
    <property type="nucleotide sequence ID" value="NZ_JAJUOS010000002.1"/>
</dbReference>
<organism evidence="2 3">
    <name type="scientific">Rhodobacter flavimaris</name>
    <dbReference type="NCBI Taxonomy" id="2907145"/>
    <lineage>
        <taxon>Bacteria</taxon>
        <taxon>Pseudomonadati</taxon>
        <taxon>Pseudomonadota</taxon>
        <taxon>Alphaproteobacteria</taxon>
        <taxon>Rhodobacterales</taxon>
        <taxon>Rhodobacter group</taxon>
        <taxon>Rhodobacter</taxon>
    </lineage>
</organism>
<evidence type="ECO:0000313" key="3">
    <source>
        <dbReference type="Proteomes" id="UP001521181"/>
    </source>
</evidence>
<gene>
    <name evidence="2" type="ORF">LZA78_03155</name>
</gene>